<sequence length="38" mass="3958">MAARAPPAGRPGLNTRFAQFKLVLLGESAVGKVTFATI</sequence>
<dbReference type="AlphaFoldDB" id="A0A2K0TL86"/>
<dbReference type="EMBL" id="MTYH01000016">
    <property type="protein sequence ID" value="PNP46293.1"/>
    <property type="molecule type" value="Genomic_DNA"/>
</dbReference>
<protein>
    <submittedName>
        <fullName evidence="1">Uncharacterized protein</fullName>
    </submittedName>
</protein>
<dbReference type="Proteomes" id="UP000236546">
    <property type="component" value="Unassembled WGS sequence"/>
</dbReference>
<evidence type="ECO:0000313" key="2">
    <source>
        <dbReference type="Proteomes" id="UP000236546"/>
    </source>
</evidence>
<proteinExistence type="predicted"/>
<comment type="caution">
    <text evidence="1">The sequence shown here is derived from an EMBL/GenBank/DDBJ whole genome shotgun (WGS) entry which is preliminary data.</text>
</comment>
<accession>A0A2K0TL86</accession>
<evidence type="ECO:0000313" key="1">
    <source>
        <dbReference type="EMBL" id="PNP46293.1"/>
    </source>
</evidence>
<reference evidence="1 2" key="1">
    <citation type="submission" date="2017-02" db="EMBL/GenBank/DDBJ databases">
        <title>Genomes of Trichoderma spp. with biocontrol activity.</title>
        <authorList>
            <person name="Gardiner D."/>
            <person name="Kazan K."/>
            <person name="Vos C."/>
            <person name="Harvey P."/>
        </authorList>
    </citation>
    <scope>NUCLEOTIDE SEQUENCE [LARGE SCALE GENOMIC DNA]</scope>
    <source>
        <strain evidence="1 2">A5MH</strain>
    </source>
</reference>
<organism evidence="1 2">
    <name type="scientific">Trichoderma gamsii</name>
    <dbReference type="NCBI Taxonomy" id="398673"/>
    <lineage>
        <taxon>Eukaryota</taxon>
        <taxon>Fungi</taxon>
        <taxon>Dikarya</taxon>
        <taxon>Ascomycota</taxon>
        <taxon>Pezizomycotina</taxon>
        <taxon>Sordariomycetes</taxon>
        <taxon>Hypocreomycetidae</taxon>
        <taxon>Hypocreales</taxon>
        <taxon>Hypocreaceae</taxon>
        <taxon>Trichoderma</taxon>
    </lineage>
</organism>
<name>A0A2K0TL86_9HYPO</name>
<gene>
    <name evidence="1" type="ORF">TGAMA5MH_02328</name>
</gene>